<reference evidence="10 11" key="1">
    <citation type="submission" date="2014-08" db="EMBL/GenBank/DDBJ databases">
        <title>Comparative genomics of the Paenibacillus odorifer group.</title>
        <authorList>
            <person name="den Bakker H.C."/>
            <person name="Tsai Y.-C."/>
            <person name="Martin N."/>
            <person name="Korlach J."/>
            <person name="Wiedmann M."/>
        </authorList>
    </citation>
    <scope>NUCLEOTIDE SEQUENCE [LARGE SCALE GENOMIC DNA]</scope>
    <source>
        <strain evidence="10 11">DSM 14472</strain>
    </source>
</reference>
<dbReference type="InterPro" id="IPR039420">
    <property type="entry name" value="WalR-like"/>
</dbReference>
<sequence>MREVLVKGKTVLVIEDDAKIRKLIRLYLENEGYEVFEAKDGREGKEVFEKLDPCFVITDLILPHVSGEEICQWIRSDQNSDVPLMILTAKVEESERIWGLQMGADDYVTKPFSPKEVVVRVETILRRTANRCSKISYRGLTLKPLRGEAKYDGKIVPLTNHEFQLLYFFLRHPNQVLNRNQILQELYPYEEKQVIDRTIDVHVSKLREKLNGAGASSDMIDTIRGMGYRFNGYE</sequence>
<dbReference type="SMART" id="SM00862">
    <property type="entry name" value="Trans_reg_C"/>
    <property type="match status" value="1"/>
</dbReference>
<keyword evidence="11" id="KW-1185">Reference proteome</keyword>
<evidence type="ECO:0000313" key="11">
    <source>
        <dbReference type="Proteomes" id="UP000029507"/>
    </source>
</evidence>
<dbReference type="InterPro" id="IPR011006">
    <property type="entry name" value="CheY-like_superfamily"/>
</dbReference>
<dbReference type="PROSITE" id="PS51755">
    <property type="entry name" value="OMPR_PHOB"/>
    <property type="match status" value="1"/>
</dbReference>
<dbReference type="Gene3D" id="1.10.10.10">
    <property type="entry name" value="Winged helix-like DNA-binding domain superfamily/Winged helix DNA-binding domain"/>
    <property type="match status" value="1"/>
</dbReference>
<keyword evidence="2" id="KW-0902">Two-component regulatory system</keyword>
<evidence type="ECO:0000256" key="1">
    <source>
        <dbReference type="ARBA" id="ARBA00022553"/>
    </source>
</evidence>
<dbReference type="OrthoDB" id="2578266at2"/>
<dbReference type="Pfam" id="PF00486">
    <property type="entry name" value="Trans_reg_C"/>
    <property type="match status" value="1"/>
</dbReference>
<evidence type="ECO:0000256" key="4">
    <source>
        <dbReference type="ARBA" id="ARBA00023125"/>
    </source>
</evidence>
<evidence type="ECO:0000256" key="7">
    <source>
        <dbReference type="PROSITE-ProRule" id="PRU01091"/>
    </source>
</evidence>
<evidence type="ECO:0000256" key="2">
    <source>
        <dbReference type="ARBA" id="ARBA00023012"/>
    </source>
</evidence>
<dbReference type="Pfam" id="PF00072">
    <property type="entry name" value="Response_reg"/>
    <property type="match status" value="1"/>
</dbReference>
<gene>
    <name evidence="10" type="ORF">PSTEL_14615</name>
</gene>
<evidence type="ECO:0000256" key="6">
    <source>
        <dbReference type="PROSITE-ProRule" id="PRU00169"/>
    </source>
</evidence>
<dbReference type="Gene3D" id="6.10.250.690">
    <property type="match status" value="1"/>
</dbReference>
<dbReference type="GO" id="GO:0000976">
    <property type="term" value="F:transcription cis-regulatory region binding"/>
    <property type="evidence" value="ECO:0007669"/>
    <property type="project" value="TreeGrafter"/>
</dbReference>
<evidence type="ECO:0000256" key="5">
    <source>
        <dbReference type="ARBA" id="ARBA00023163"/>
    </source>
</evidence>
<dbReference type="HOGENOM" id="CLU_000445_30_4_9"/>
<dbReference type="KEGG" id="pste:PSTEL_14615"/>
<dbReference type="PANTHER" id="PTHR48111">
    <property type="entry name" value="REGULATOR OF RPOS"/>
    <property type="match status" value="1"/>
</dbReference>
<dbReference type="InterPro" id="IPR001867">
    <property type="entry name" value="OmpR/PhoB-type_DNA-bd"/>
</dbReference>
<dbReference type="CDD" id="cd00383">
    <property type="entry name" value="trans_reg_C"/>
    <property type="match status" value="1"/>
</dbReference>
<feature type="domain" description="Response regulatory" evidence="8">
    <location>
        <begin position="10"/>
        <end position="125"/>
    </location>
</feature>
<evidence type="ECO:0000256" key="3">
    <source>
        <dbReference type="ARBA" id="ARBA00023015"/>
    </source>
</evidence>
<dbReference type="InterPro" id="IPR001789">
    <property type="entry name" value="Sig_transdc_resp-reg_receiver"/>
</dbReference>
<feature type="modified residue" description="4-aspartylphosphate" evidence="6">
    <location>
        <position position="59"/>
    </location>
</feature>
<protein>
    <submittedName>
        <fullName evidence="10">Transcriptional regulator</fullName>
    </submittedName>
</protein>
<dbReference type="STRING" id="169760.PSTEL_14615"/>
<name>A0A089LT84_9BACL</name>
<keyword evidence="1 6" id="KW-0597">Phosphoprotein</keyword>
<dbReference type="Proteomes" id="UP000029507">
    <property type="component" value="Chromosome"/>
</dbReference>
<dbReference type="PROSITE" id="PS50110">
    <property type="entry name" value="RESPONSE_REGULATORY"/>
    <property type="match status" value="1"/>
</dbReference>
<accession>A0A089LT84</accession>
<proteinExistence type="predicted"/>
<dbReference type="SUPFAM" id="SSF52172">
    <property type="entry name" value="CheY-like"/>
    <property type="match status" value="1"/>
</dbReference>
<dbReference type="InterPro" id="IPR036388">
    <property type="entry name" value="WH-like_DNA-bd_sf"/>
</dbReference>
<evidence type="ECO:0000259" key="8">
    <source>
        <dbReference type="PROSITE" id="PS50110"/>
    </source>
</evidence>
<dbReference type="GO" id="GO:0006355">
    <property type="term" value="P:regulation of DNA-templated transcription"/>
    <property type="evidence" value="ECO:0007669"/>
    <property type="project" value="InterPro"/>
</dbReference>
<dbReference type="Gene3D" id="3.40.50.2300">
    <property type="match status" value="1"/>
</dbReference>
<dbReference type="SMART" id="SM00448">
    <property type="entry name" value="REC"/>
    <property type="match status" value="1"/>
</dbReference>
<evidence type="ECO:0000313" key="10">
    <source>
        <dbReference type="EMBL" id="AIQ64132.1"/>
    </source>
</evidence>
<feature type="DNA-binding region" description="OmpR/PhoB-type" evidence="7">
    <location>
        <begin position="132"/>
        <end position="232"/>
    </location>
</feature>
<dbReference type="GO" id="GO:0005829">
    <property type="term" value="C:cytosol"/>
    <property type="evidence" value="ECO:0007669"/>
    <property type="project" value="TreeGrafter"/>
</dbReference>
<dbReference type="GO" id="GO:0032993">
    <property type="term" value="C:protein-DNA complex"/>
    <property type="evidence" value="ECO:0007669"/>
    <property type="project" value="TreeGrafter"/>
</dbReference>
<dbReference type="PANTHER" id="PTHR48111:SF1">
    <property type="entry name" value="TWO-COMPONENT RESPONSE REGULATOR ORR33"/>
    <property type="match status" value="1"/>
</dbReference>
<organism evidence="10 11">
    <name type="scientific">Paenibacillus stellifer</name>
    <dbReference type="NCBI Taxonomy" id="169760"/>
    <lineage>
        <taxon>Bacteria</taxon>
        <taxon>Bacillati</taxon>
        <taxon>Bacillota</taxon>
        <taxon>Bacilli</taxon>
        <taxon>Bacillales</taxon>
        <taxon>Paenibacillaceae</taxon>
        <taxon>Paenibacillus</taxon>
    </lineage>
</organism>
<dbReference type="AlphaFoldDB" id="A0A089LT84"/>
<dbReference type="EMBL" id="CP009286">
    <property type="protein sequence ID" value="AIQ64132.1"/>
    <property type="molecule type" value="Genomic_DNA"/>
</dbReference>
<evidence type="ECO:0000259" key="9">
    <source>
        <dbReference type="PROSITE" id="PS51755"/>
    </source>
</evidence>
<feature type="domain" description="OmpR/PhoB-type" evidence="9">
    <location>
        <begin position="132"/>
        <end position="232"/>
    </location>
</feature>
<dbReference type="GO" id="GO:0000156">
    <property type="term" value="F:phosphorelay response regulator activity"/>
    <property type="evidence" value="ECO:0007669"/>
    <property type="project" value="TreeGrafter"/>
</dbReference>
<keyword evidence="4 7" id="KW-0238">DNA-binding</keyword>
<keyword evidence="3" id="KW-0805">Transcription regulation</keyword>
<keyword evidence="5" id="KW-0804">Transcription</keyword>